<dbReference type="InterPro" id="IPR045750">
    <property type="entry name" value="DUF6178"/>
</dbReference>
<keyword evidence="2" id="KW-1185">Reference proteome</keyword>
<dbReference type="RefSeq" id="WP_248345286.1">
    <property type="nucleotide sequence ID" value="NZ_AP025592.1"/>
</dbReference>
<protein>
    <submittedName>
        <fullName evidence="1">Uncharacterized protein</fullName>
    </submittedName>
</protein>
<dbReference type="Pfam" id="PF19676">
    <property type="entry name" value="DUF6178"/>
    <property type="match status" value="1"/>
</dbReference>
<reference evidence="2" key="1">
    <citation type="journal article" date="2022" name="Int. J. Syst. Evol. Microbiol.">
        <title>Anaeromyxobacter oryzae sp. nov., Anaeromyxobacter diazotrophicus sp. nov. and Anaeromyxobacter paludicola sp. nov., isolated from paddy soils.</title>
        <authorList>
            <person name="Itoh H."/>
            <person name="Xu Z."/>
            <person name="Mise K."/>
            <person name="Masuda Y."/>
            <person name="Ushijima N."/>
            <person name="Hayakawa C."/>
            <person name="Shiratori Y."/>
            <person name="Senoo K."/>
        </authorList>
    </citation>
    <scope>NUCLEOTIDE SEQUENCE [LARGE SCALE GENOMIC DNA]</scope>
    <source>
        <strain evidence="2">Red630</strain>
    </source>
</reference>
<name>A0ABN6N830_9BACT</name>
<evidence type="ECO:0000313" key="1">
    <source>
        <dbReference type="EMBL" id="BDG08107.1"/>
    </source>
</evidence>
<evidence type="ECO:0000313" key="2">
    <source>
        <dbReference type="Proteomes" id="UP001162734"/>
    </source>
</evidence>
<sequence length="539" mass="58246">MSHKERKPIDPAALATARAGLSQVTGKRRLDLILDAPDPQALVRALPADELYLTVRELGLGDAASLVQLASAEQFRTFLDLDAWKGGALVPGRALPWLRAARAGSNQSPQAARRWAAKLRLLDRELLHLVLRGALRVHDLEAEPDPVLTSSRFMRTAEGKYVLEFLVEGTEYLAVRGIVDDLIADDPFTATRLFSALAWDLPSELEETERRWRDGRLADLGYPSPEEALSWFARPPREPAAPAGSPARPPGFWLATFRRGALLDRAADRLGPQARDAFEVELVAAANAVLVADAVDPGDPDAVRAAVEAARAKLELGLEALSGGDEARAAAVLEETPLKRVFQHGFLRTLELRWRAERLFQAGGAGTPALPLLDAPLGEAMAALTRRRPAFFPGLDLPREEWGDLAARAFVPRHFLSAEELARTAAALDLCEGLAAIARELALAPPERSDREPPRLSALYLTALANERLGRAFAPTPLAAAELPRAAALLATVEDPRLADRGEAGQLLLDLARHRAEELAPLREGGEVPAAHQAAVLVG</sequence>
<dbReference type="EMBL" id="AP025592">
    <property type="protein sequence ID" value="BDG08107.1"/>
    <property type="molecule type" value="Genomic_DNA"/>
</dbReference>
<proteinExistence type="predicted"/>
<dbReference type="Proteomes" id="UP001162734">
    <property type="component" value="Chromosome"/>
</dbReference>
<gene>
    <name evidence="1" type="ORF">AMPC_12200</name>
</gene>
<organism evidence="1 2">
    <name type="scientific">Anaeromyxobacter paludicola</name>
    <dbReference type="NCBI Taxonomy" id="2918171"/>
    <lineage>
        <taxon>Bacteria</taxon>
        <taxon>Pseudomonadati</taxon>
        <taxon>Myxococcota</taxon>
        <taxon>Myxococcia</taxon>
        <taxon>Myxococcales</taxon>
        <taxon>Cystobacterineae</taxon>
        <taxon>Anaeromyxobacteraceae</taxon>
        <taxon>Anaeromyxobacter</taxon>
    </lineage>
</organism>
<accession>A0ABN6N830</accession>